<name>A0A812X8T5_SYMPI</name>
<reference evidence="2" key="1">
    <citation type="submission" date="2021-02" db="EMBL/GenBank/DDBJ databases">
        <authorList>
            <person name="Dougan E. K."/>
            <person name="Rhodes N."/>
            <person name="Thang M."/>
            <person name="Chan C."/>
        </authorList>
    </citation>
    <scope>NUCLEOTIDE SEQUENCE</scope>
</reference>
<organism evidence="2 3">
    <name type="scientific">Symbiodinium pilosum</name>
    <name type="common">Dinoflagellate</name>
    <dbReference type="NCBI Taxonomy" id="2952"/>
    <lineage>
        <taxon>Eukaryota</taxon>
        <taxon>Sar</taxon>
        <taxon>Alveolata</taxon>
        <taxon>Dinophyceae</taxon>
        <taxon>Suessiales</taxon>
        <taxon>Symbiodiniaceae</taxon>
        <taxon>Symbiodinium</taxon>
    </lineage>
</organism>
<dbReference type="AlphaFoldDB" id="A0A812X8T5"/>
<keyword evidence="1" id="KW-0732">Signal</keyword>
<protein>
    <submittedName>
        <fullName evidence="2">Uncharacterized protein</fullName>
    </submittedName>
</protein>
<evidence type="ECO:0000256" key="1">
    <source>
        <dbReference type="SAM" id="SignalP"/>
    </source>
</evidence>
<feature type="chain" id="PRO_5032368140" evidence="1">
    <location>
        <begin position="21"/>
        <end position="158"/>
    </location>
</feature>
<feature type="signal peptide" evidence="1">
    <location>
        <begin position="1"/>
        <end position="20"/>
    </location>
</feature>
<comment type="caution">
    <text evidence="2">The sequence shown here is derived from an EMBL/GenBank/DDBJ whole genome shotgun (WGS) entry which is preliminary data.</text>
</comment>
<gene>
    <name evidence="2" type="ORF">SPIL2461_LOCUS20469</name>
</gene>
<evidence type="ECO:0000313" key="2">
    <source>
        <dbReference type="EMBL" id="CAE7719322.1"/>
    </source>
</evidence>
<dbReference type="Proteomes" id="UP000649617">
    <property type="component" value="Unassembled WGS sequence"/>
</dbReference>
<sequence>MKQLLPVLLCLACHIGTSHKFKGDPTSDQEWTDLDIASEGPDPIKEYGPHADLSMALSLVLTNLSNYSGLINSRDRPHNANLTYYFGVDPHQDLLMPMTRSRGSLRSFTRCWVRTPHATAHSMQRYTSRVALILPCAWSLVTFPNTCQRKPMLLFWSR</sequence>
<accession>A0A812X8T5</accession>
<dbReference type="EMBL" id="CAJNIZ010045413">
    <property type="protein sequence ID" value="CAE7719322.1"/>
    <property type="molecule type" value="Genomic_DNA"/>
</dbReference>
<proteinExistence type="predicted"/>
<keyword evidence="3" id="KW-1185">Reference proteome</keyword>
<evidence type="ECO:0000313" key="3">
    <source>
        <dbReference type="Proteomes" id="UP000649617"/>
    </source>
</evidence>